<dbReference type="Pfam" id="PF00571">
    <property type="entry name" value="CBS"/>
    <property type="match status" value="2"/>
</dbReference>
<dbReference type="STRING" id="647113.Metok_0029"/>
<protein>
    <submittedName>
        <fullName evidence="3">CBS domain containing protein</fullName>
    </submittedName>
</protein>
<accession>F8AMI7</accession>
<proteinExistence type="predicted"/>
<dbReference type="CDD" id="cd02205">
    <property type="entry name" value="CBS_pair_SF"/>
    <property type="match status" value="1"/>
</dbReference>
<dbReference type="RefSeq" id="WP_013866213.1">
    <property type="nucleotide sequence ID" value="NC_015636.1"/>
</dbReference>
<dbReference type="EMBL" id="CP002792">
    <property type="protein sequence ID" value="AEH06027.1"/>
    <property type="molecule type" value="Genomic_DNA"/>
</dbReference>
<dbReference type="Proteomes" id="UP000009296">
    <property type="component" value="Chromosome"/>
</dbReference>
<gene>
    <name evidence="3" type="ordered locus">Metok_0029</name>
</gene>
<dbReference type="OrthoDB" id="8919at2157"/>
<evidence type="ECO:0000256" key="1">
    <source>
        <dbReference type="PROSITE-ProRule" id="PRU00703"/>
    </source>
</evidence>
<dbReference type="HOGENOM" id="CLU_2044437_0_0_2"/>
<dbReference type="InterPro" id="IPR000644">
    <property type="entry name" value="CBS_dom"/>
</dbReference>
<reference evidence="3" key="1">
    <citation type="submission" date="2011-05" db="EMBL/GenBank/DDBJ databases">
        <title>Complete sequence of chromosome of Methanothermococcus okinawensis IH1.</title>
        <authorList>
            <consortium name="US DOE Joint Genome Institute"/>
            <person name="Lucas S."/>
            <person name="Han J."/>
            <person name="Lapidus A."/>
            <person name="Cheng J.-F."/>
            <person name="Goodwin L."/>
            <person name="Pitluck S."/>
            <person name="Peters L."/>
            <person name="Mikhailova N."/>
            <person name="Held B."/>
            <person name="Han C."/>
            <person name="Tapia R."/>
            <person name="Land M."/>
            <person name="Hauser L."/>
            <person name="Kyrpides N."/>
            <person name="Ivanova N."/>
            <person name="Pagani I."/>
            <person name="Sieprawska-Lupa M."/>
            <person name="Takai K."/>
            <person name="Miyazaki J."/>
            <person name="Whitman W."/>
            <person name="Woyke T."/>
        </authorList>
    </citation>
    <scope>NUCLEOTIDE SEQUENCE [LARGE SCALE GENOMIC DNA]</scope>
    <source>
        <strain evidence="3">IH1</strain>
    </source>
</reference>
<keyword evidence="4" id="KW-1185">Reference proteome</keyword>
<dbReference type="PROSITE" id="PS51371">
    <property type="entry name" value="CBS"/>
    <property type="match status" value="1"/>
</dbReference>
<organism evidence="3 4">
    <name type="scientific">Methanothermococcus okinawensis (strain DSM 14208 / JCM 11175 / IH1)</name>
    <dbReference type="NCBI Taxonomy" id="647113"/>
    <lineage>
        <taxon>Archaea</taxon>
        <taxon>Methanobacteriati</taxon>
        <taxon>Methanobacteriota</taxon>
        <taxon>Methanomada group</taxon>
        <taxon>Methanococci</taxon>
        <taxon>Methanococcales</taxon>
        <taxon>Methanococcaceae</taxon>
        <taxon>Methanothermococcus</taxon>
    </lineage>
</organism>
<dbReference type="GeneID" id="10772145"/>
<evidence type="ECO:0000259" key="2">
    <source>
        <dbReference type="PROSITE" id="PS51371"/>
    </source>
</evidence>
<evidence type="ECO:0000313" key="3">
    <source>
        <dbReference type="EMBL" id="AEH06027.1"/>
    </source>
</evidence>
<dbReference type="InterPro" id="IPR046342">
    <property type="entry name" value="CBS_dom_sf"/>
</dbReference>
<dbReference type="Gene3D" id="3.10.580.10">
    <property type="entry name" value="CBS-domain"/>
    <property type="match status" value="1"/>
</dbReference>
<keyword evidence="1" id="KW-0129">CBS domain</keyword>
<dbReference type="eggNOG" id="arCOG00629">
    <property type="taxonomic scope" value="Archaea"/>
</dbReference>
<evidence type="ECO:0000313" key="4">
    <source>
        <dbReference type="Proteomes" id="UP000009296"/>
    </source>
</evidence>
<name>F8AMI7_METOI</name>
<dbReference type="AlphaFoldDB" id="F8AMI7"/>
<dbReference type="KEGG" id="mok:Metok_0029"/>
<feature type="domain" description="CBS" evidence="2">
    <location>
        <begin position="67"/>
        <end position="126"/>
    </location>
</feature>
<sequence length="126" mass="14336">MDLKVKDVINKEFIKLSPEMIGGDAVQILYKNKKAYAPVVEDGKLEGWVNALDLLTGCKHSKVEDLMLFVDEIKILNEDDKLTDDLISEMIKNEDIAYPVVNNNNEIVGTLSVFDILEYIYNTNLR</sequence>
<dbReference type="SUPFAM" id="SSF54631">
    <property type="entry name" value="CBS-domain pair"/>
    <property type="match status" value="1"/>
</dbReference>